<organism evidence="1 2">
    <name type="scientific">Prochlorococcus marinus str. PAC1</name>
    <dbReference type="NCBI Taxonomy" id="59924"/>
    <lineage>
        <taxon>Bacteria</taxon>
        <taxon>Bacillati</taxon>
        <taxon>Cyanobacteriota</taxon>
        <taxon>Cyanophyceae</taxon>
        <taxon>Synechococcales</taxon>
        <taxon>Prochlorococcaceae</taxon>
        <taxon>Prochlorococcus</taxon>
    </lineage>
</organism>
<dbReference type="EMBL" id="JNAX01000010">
    <property type="protein sequence ID" value="KGG20909.1"/>
    <property type="molecule type" value="Genomic_DNA"/>
</dbReference>
<name>A0A0A2C8E3_PROMR</name>
<evidence type="ECO:0000313" key="1">
    <source>
        <dbReference type="EMBL" id="KGG20909.1"/>
    </source>
</evidence>
<protein>
    <submittedName>
        <fullName evidence="1">Uncharacterized protein</fullName>
    </submittedName>
</protein>
<proteinExistence type="predicted"/>
<comment type="caution">
    <text evidence="1">The sequence shown here is derived from an EMBL/GenBank/DDBJ whole genome shotgun (WGS) entry which is preliminary data.</text>
</comment>
<gene>
    <name evidence="1" type="ORF">EV03_0846</name>
</gene>
<sequence length="43" mass="4853">MDHAQKRIYEYQVCLKANKKNLLAQMKILAPISTTTVGSFANL</sequence>
<accession>A0A0A2C8E3</accession>
<reference evidence="2" key="1">
    <citation type="journal article" date="2014" name="Sci. Data">
        <title>Genomes of diverse isolates of the marine cyanobacterium Prochlorococcus.</title>
        <authorList>
            <person name="Biller S."/>
            <person name="Berube P."/>
            <person name="Thompson J."/>
            <person name="Kelly L."/>
            <person name="Roggensack S."/>
            <person name="Awad L."/>
            <person name="Roache-Johnson K."/>
            <person name="Ding H."/>
            <person name="Giovannoni S.J."/>
            <person name="Moore L.R."/>
            <person name="Chisholm S.W."/>
        </authorList>
    </citation>
    <scope>NUCLEOTIDE SEQUENCE [LARGE SCALE GENOMIC DNA]</scope>
    <source>
        <strain evidence="2">PAC1</strain>
    </source>
</reference>
<evidence type="ECO:0000313" key="2">
    <source>
        <dbReference type="Proteomes" id="UP000030392"/>
    </source>
</evidence>
<dbReference type="AlphaFoldDB" id="A0A0A2C8E3"/>
<dbReference type="Proteomes" id="UP000030392">
    <property type="component" value="Unassembled WGS sequence"/>
</dbReference>